<dbReference type="OrthoDB" id="2101615at2759"/>
<feature type="transmembrane region" description="Helical" evidence="12">
    <location>
        <begin position="140"/>
        <end position="158"/>
    </location>
</feature>
<evidence type="ECO:0000256" key="7">
    <source>
        <dbReference type="ARBA" id="ARBA00023170"/>
    </source>
</evidence>
<feature type="transmembrane region" description="Helical" evidence="12">
    <location>
        <begin position="188"/>
        <end position="215"/>
    </location>
</feature>
<protein>
    <submittedName>
        <fullName evidence="14">Green-sensitive opsin</fullName>
    </submittedName>
</protein>
<reference evidence="14 15" key="1">
    <citation type="submission" date="2015-07" db="EMBL/GenBank/DDBJ databases">
        <title>The genome of Melipona quadrifasciata.</title>
        <authorList>
            <person name="Pan H."/>
            <person name="Kapheim K."/>
        </authorList>
    </citation>
    <scope>NUCLEOTIDE SEQUENCE [LARGE SCALE GENOMIC DNA]</scope>
    <source>
        <strain evidence="14">0111107301</strain>
        <tissue evidence="14">Whole body</tissue>
    </source>
</reference>
<dbReference type="InterPro" id="IPR000276">
    <property type="entry name" value="GPCR_Rhodpsn"/>
</dbReference>
<dbReference type="PROSITE" id="PS50262">
    <property type="entry name" value="G_PROTEIN_RECEP_F1_2"/>
    <property type="match status" value="1"/>
</dbReference>
<feature type="transmembrane region" description="Helical" evidence="12">
    <location>
        <begin position="236"/>
        <end position="260"/>
    </location>
</feature>
<dbReference type="PANTHER" id="PTHR24240">
    <property type="entry name" value="OPSIN"/>
    <property type="match status" value="1"/>
</dbReference>
<evidence type="ECO:0000256" key="2">
    <source>
        <dbReference type="ARBA" id="ARBA00010663"/>
    </source>
</evidence>
<evidence type="ECO:0000256" key="9">
    <source>
        <dbReference type="ARBA" id="ARBA00023224"/>
    </source>
</evidence>
<evidence type="ECO:0000256" key="5">
    <source>
        <dbReference type="ARBA" id="ARBA00023040"/>
    </source>
</evidence>
<dbReference type="SUPFAM" id="SSF81321">
    <property type="entry name" value="Family A G protein-coupled receptor-like"/>
    <property type="match status" value="1"/>
</dbReference>
<dbReference type="InterPro" id="IPR017452">
    <property type="entry name" value="GPCR_Rhodpsn_7TM"/>
</dbReference>
<dbReference type="Proteomes" id="UP000053105">
    <property type="component" value="Unassembled WGS sequence"/>
</dbReference>
<evidence type="ECO:0000256" key="6">
    <source>
        <dbReference type="ARBA" id="ARBA00023136"/>
    </source>
</evidence>
<keyword evidence="7 11" id="KW-0675">Receptor</keyword>
<keyword evidence="4 12" id="KW-1133">Transmembrane helix</keyword>
<dbReference type="PROSITE" id="PS00237">
    <property type="entry name" value="G_PROTEIN_RECEP_F1_1"/>
    <property type="match status" value="1"/>
</dbReference>
<keyword evidence="6 12" id="KW-0472">Membrane</keyword>
<comment type="similarity">
    <text evidence="2 11">Belongs to the G-protein coupled receptor 1 family.</text>
</comment>
<evidence type="ECO:0000256" key="10">
    <source>
        <dbReference type="ARBA" id="ARBA00023305"/>
    </source>
</evidence>
<feature type="transmembrane region" description="Helical" evidence="12">
    <location>
        <begin position="61"/>
        <end position="92"/>
    </location>
</feature>
<evidence type="ECO:0000256" key="4">
    <source>
        <dbReference type="ARBA" id="ARBA00022989"/>
    </source>
</evidence>
<keyword evidence="10" id="KW-0716">Sensory transduction</keyword>
<keyword evidence="9 11" id="KW-0807">Transducer</keyword>
<sequence>MSLNRSTVNNVYGVEDQVSPVVYVSTATALGFIGLFGFTMNLLVAVVIIKDAETLWTPVNVILVNLIVGDFLVAAFGNPVAMVSAITGGWYWGYEMCLWYAWFMSTLGFASIGNLTVMAVERWLLVVRPMKALSIRHAKILGFFVWIYALCLSLPPLFGWGSYSPEAGNVSCSVSWEVHDPVTKSESYIGFLFILGLIVPVLVISSSYAAIILTLRRVRKRAGASGRREAKITKMVALMITAFLLAWSPYAALAIAAQYFDVKPSASIAVLPALLAKSSICYNPIIYAGLNSQFSRSLKKIFNIRTTRNAAPDSQNTALTMVNRQEQRN</sequence>
<keyword evidence="10" id="KW-0844">Vision</keyword>
<evidence type="ECO:0000259" key="13">
    <source>
        <dbReference type="PROSITE" id="PS50262"/>
    </source>
</evidence>
<evidence type="ECO:0000256" key="12">
    <source>
        <dbReference type="SAM" id="Phobius"/>
    </source>
</evidence>
<comment type="subcellular location">
    <subcellularLocation>
        <location evidence="1">Membrane</location>
        <topology evidence="1">Multi-pass membrane protein</topology>
    </subcellularLocation>
</comment>
<dbReference type="EMBL" id="KQ435859">
    <property type="protein sequence ID" value="KOX70597.1"/>
    <property type="molecule type" value="Genomic_DNA"/>
</dbReference>
<feature type="domain" description="G-protein coupled receptors family 1 profile" evidence="13">
    <location>
        <begin position="40"/>
        <end position="287"/>
    </location>
</feature>
<dbReference type="GO" id="GO:0016020">
    <property type="term" value="C:membrane"/>
    <property type="evidence" value="ECO:0007669"/>
    <property type="project" value="UniProtKB-SubCell"/>
</dbReference>
<keyword evidence="5 11" id="KW-0297">G-protein coupled receptor</keyword>
<keyword evidence="8" id="KW-0325">Glycoprotein</keyword>
<name>A0A0M8ZTF5_9HYME</name>
<dbReference type="GO" id="GO:0007601">
    <property type="term" value="P:visual perception"/>
    <property type="evidence" value="ECO:0007669"/>
    <property type="project" value="UniProtKB-KW"/>
</dbReference>
<feature type="transmembrane region" description="Helical" evidence="12">
    <location>
        <begin position="20"/>
        <end position="49"/>
    </location>
</feature>
<keyword evidence="3 11" id="KW-0812">Transmembrane</keyword>
<accession>A0A0M8ZTF5</accession>
<evidence type="ECO:0000256" key="11">
    <source>
        <dbReference type="RuleBase" id="RU000688"/>
    </source>
</evidence>
<dbReference type="GO" id="GO:0004930">
    <property type="term" value="F:G protein-coupled receptor activity"/>
    <property type="evidence" value="ECO:0007669"/>
    <property type="project" value="UniProtKB-KW"/>
</dbReference>
<dbReference type="AlphaFoldDB" id="A0A0M8ZTF5"/>
<organism evidence="14 15">
    <name type="scientific">Melipona quadrifasciata</name>
    <dbReference type="NCBI Taxonomy" id="166423"/>
    <lineage>
        <taxon>Eukaryota</taxon>
        <taxon>Metazoa</taxon>
        <taxon>Ecdysozoa</taxon>
        <taxon>Arthropoda</taxon>
        <taxon>Hexapoda</taxon>
        <taxon>Insecta</taxon>
        <taxon>Pterygota</taxon>
        <taxon>Neoptera</taxon>
        <taxon>Endopterygota</taxon>
        <taxon>Hymenoptera</taxon>
        <taxon>Apocrita</taxon>
        <taxon>Aculeata</taxon>
        <taxon>Apoidea</taxon>
        <taxon>Anthophila</taxon>
        <taxon>Apidae</taxon>
        <taxon>Melipona</taxon>
    </lineage>
</organism>
<evidence type="ECO:0000256" key="1">
    <source>
        <dbReference type="ARBA" id="ARBA00004141"/>
    </source>
</evidence>
<evidence type="ECO:0000313" key="15">
    <source>
        <dbReference type="Proteomes" id="UP000053105"/>
    </source>
</evidence>
<feature type="transmembrane region" description="Helical" evidence="12">
    <location>
        <begin position="266"/>
        <end position="290"/>
    </location>
</feature>
<dbReference type="STRING" id="166423.A0A0M8ZTF5"/>
<evidence type="ECO:0000313" key="14">
    <source>
        <dbReference type="EMBL" id="KOX70597.1"/>
    </source>
</evidence>
<evidence type="ECO:0000256" key="8">
    <source>
        <dbReference type="ARBA" id="ARBA00023180"/>
    </source>
</evidence>
<dbReference type="InterPro" id="IPR050125">
    <property type="entry name" value="GPCR_opsins"/>
</dbReference>
<dbReference type="Gene3D" id="1.20.1070.10">
    <property type="entry name" value="Rhodopsin 7-helix transmembrane proteins"/>
    <property type="match status" value="1"/>
</dbReference>
<dbReference type="Pfam" id="PF00001">
    <property type="entry name" value="7tm_1"/>
    <property type="match status" value="1"/>
</dbReference>
<evidence type="ECO:0000256" key="3">
    <source>
        <dbReference type="ARBA" id="ARBA00022692"/>
    </source>
</evidence>
<keyword evidence="15" id="KW-1185">Reference proteome</keyword>
<dbReference type="CDD" id="cd14969">
    <property type="entry name" value="7tmA_Opsins_type2_animals"/>
    <property type="match status" value="1"/>
</dbReference>
<gene>
    <name evidence="14" type="ORF">WN51_02653</name>
</gene>
<proteinExistence type="inferred from homology"/>
<dbReference type="PRINTS" id="PR00237">
    <property type="entry name" value="GPCRRHODOPSN"/>
</dbReference>
<feature type="transmembrane region" description="Helical" evidence="12">
    <location>
        <begin position="98"/>
        <end position="120"/>
    </location>
</feature>